<evidence type="ECO:0000313" key="2">
    <source>
        <dbReference type="Proteomes" id="UP001283361"/>
    </source>
</evidence>
<keyword evidence="2" id="KW-1185">Reference proteome</keyword>
<dbReference type="EMBL" id="JAWDGP010000919">
    <property type="protein sequence ID" value="KAK3796150.1"/>
    <property type="molecule type" value="Genomic_DNA"/>
</dbReference>
<accession>A0AAE1AYT4</accession>
<protein>
    <submittedName>
        <fullName evidence="1">Uncharacterized protein</fullName>
    </submittedName>
</protein>
<comment type="caution">
    <text evidence="1">The sequence shown here is derived from an EMBL/GenBank/DDBJ whole genome shotgun (WGS) entry which is preliminary data.</text>
</comment>
<sequence length="102" mass="11411">MCICHVANLVLLDHSIGEGLGRSSDRICVLTPKRHFQGNRAEEMRHPPQASSDLWHGIELVSAALNRGSLPPLPLQVGTSSWQITMRIQGLTDSEELNRRFR</sequence>
<dbReference type="Proteomes" id="UP001283361">
    <property type="component" value="Unassembled WGS sequence"/>
</dbReference>
<dbReference type="AlphaFoldDB" id="A0AAE1AYT4"/>
<gene>
    <name evidence="1" type="ORF">RRG08_018151</name>
</gene>
<organism evidence="1 2">
    <name type="scientific">Elysia crispata</name>
    <name type="common">lettuce slug</name>
    <dbReference type="NCBI Taxonomy" id="231223"/>
    <lineage>
        <taxon>Eukaryota</taxon>
        <taxon>Metazoa</taxon>
        <taxon>Spiralia</taxon>
        <taxon>Lophotrochozoa</taxon>
        <taxon>Mollusca</taxon>
        <taxon>Gastropoda</taxon>
        <taxon>Heterobranchia</taxon>
        <taxon>Euthyneura</taxon>
        <taxon>Panpulmonata</taxon>
        <taxon>Sacoglossa</taxon>
        <taxon>Placobranchoidea</taxon>
        <taxon>Plakobranchidae</taxon>
        <taxon>Elysia</taxon>
    </lineage>
</organism>
<name>A0AAE1AYT4_9GAST</name>
<proteinExistence type="predicted"/>
<reference evidence="1" key="1">
    <citation type="journal article" date="2023" name="G3 (Bethesda)">
        <title>A reference genome for the long-term kleptoplast-retaining sea slug Elysia crispata morphotype clarki.</title>
        <authorList>
            <person name="Eastman K.E."/>
            <person name="Pendleton A.L."/>
            <person name="Shaikh M.A."/>
            <person name="Suttiyut T."/>
            <person name="Ogas R."/>
            <person name="Tomko P."/>
            <person name="Gavelis G."/>
            <person name="Widhalm J.R."/>
            <person name="Wisecaver J.H."/>
        </authorList>
    </citation>
    <scope>NUCLEOTIDE SEQUENCE</scope>
    <source>
        <strain evidence="1">ECLA1</strain>
    </source>
</reference>
<evidence type="ECO:0000313" key="1">
    <source>
        <dbReference type="EMBL" id="KAK3796150.1"/>
    </source>
</evidence>